<dbReference type="Proteomes" id="UP000282084">
    <property type="component" value="Unassembled WGS sequence"/>
</dbReference>
<dbReference type="EMBL" id="RBXO01000001">
    <property type="protein sequence ID" value="RKT54286.1"/>
    <property type="molecule type" value="Genomic_DNA"/>
</dbReference>
<keyword evidence="1" id="KW-0812">Transmembrane</keyword>
<accession>A0A495VY84</accession>
<comment type="caution">
    <text evidence="2">The sequence shown here is derived from an EMBL/GenBank/DDBJ whole genome shotgun (WGS) entry which is preliminary data.</text>
</comment>
<feature type="transmembrane region" description="Helical" evidence="1">
    <location>
        <begin position="7"/>
        <end position="32"/>
    </location>
</feature>
<dbReference type="OrthoDB" id="3695643at2"/>
<keyword evidence="1" id="KW-0472">Membrane</keyword>
<keyword evidence="3" id="KW-1185">Reference proteome</keyword>
<sequence>MAAVVGRVVLVVCGVLAVVGGAMLTLMVVLYFGADDYVPELNEIGGWGIIAGMCGLAIHVAGVVRAHVVLRVVAGVGAAVAGIVAATVVATVVSLAGDRGGERGTLEDGANGFLWLLAGAYFVWRAATGRWPARRKAEHANSA</sequence>
<protein>
    <submittedName>
        <fullName evidence="2">Uncharacterized protein</fullName>
    </submittedName>
</protein>
<evidence type="ECO:0000313" key="2">
    <source>
        <dbReference type="EMBL" id="RKT54286.1"/>
    </source>
</evidence>
<dbReference type="AlphaFoldDB" id="A0A495VY84"/>
<evidence type="ECO:0000313" key="3">
    <source>
        <dbReference type="Proteomes" id="UP000282084"/>
    </source>
</evidence>
<feature type="transmembrane region" description="Helical" evidence="1">
    <location>
        <begin position="109"/>
        <end position="127"/>
    </location>
</feature>
<feature type="transmembrane region" description="Helical" evidence="1">
    <location>
        <begin position="76"/>
        <end position="97"/>
    </location>
</feature>
<reference evidence="2 3" key="1">
    <citation type="submission" date="2018-10" db="EMBL/GenBank/DDBJ databases">
        <title>Sequencing the genomes of 1000 actinobacteria strains.</title>
        <authorList>
            <person name="Klenk H.-P."/>
        </authorList>
    </citation>
    <scope>NUCLEOTIDE SEQUENCE [LARGE SCALE GENOMIC DNA]</scope>
    <source>
        <strain evidence="2 3">DSM 43800</strain>
    </source>
</reference>
<gene>
    <name evidence="2" type="ORF">C8E97_2902</name>
</gene>
<dbReference type="RefSeq" id="WP_121005814.1">
    <property type="nucleotide sequence ID" value="NZ_RBXO01000001.1"/>
</dbReference>
<name>A0A495VY84_9PSEU</name>
<feature type="transmembrane region" description="Helical" evidence="1">
    <location>
        <begin position="44"/>
        <end position="64"/>
    </location>
</feature>
<keyword evidence="1" id="KW-1133">Transmembrane helix</keyword>
<organism evidence="2 3">
    <name type="scientific">Saccharothrix australiensis</name>
    <dbReference type="NCBI Taxonomy" id="2072"/>
    <lineage>
        <taxon>Bacteria</taxon>
        <taxon>Bacillati</taxon>
        <taxon>Actinomycetota</taxon>
        <taxon>Actinomycetes</taxon>
        <taxon>Pseudonocardiales</taxon>
        <taxon>Pseudonocardiaceae</taxon>
        <taxon>Saccharothrix</taxon>
    </lineage>
</organism>
<evidence type="ECO:0000256" key="1">
    <source>
        <dbReference type="SAM" id="Phobius"/>
    </source>
</evidence>
<proteinExistence type="predicted"/>